<dbReference type="InterPro" id="IPR011041">
    <property type="entry name" value="Quinoprot_gluc/sorb_DH_b-prop"/>
</dbReference>
<evidence type="ECO:0000313" key="2">
    <source>
        <dbReference type="EMBL" id="RUQ85001.1"/>
    </source>
</evidence>
<dbReference type="Proteomes" id="UP000288012">
    <property type="component" value="Unassembled WGS sequence"/>
</dbReference>
<sequence length="375" mass="42009">MRLQKVKLIFIMVVTLIFLGLFAFIGRNHIIPLFFLPTAPKAQAGKNHINYAEELVAVNLNAPWEMVFLPNHDFLVTERNGKLRQLGKVEKTLVVPDVYPIGEGGLLGMALDPDFPQNHHLYLYFTTKKNGKPVNQVVRYVYPEKGELVDKTIILADIPAARFHNGGRIKFGPDGYLYVSTGDAQDPESAQQRTSLAGKILRITKDGMPAPNNPFNTAVYSFGHRNPQGLTWDEQGQLWATEHGQSHYDELNLILAGKNYGWPQSQGYQQAKGIQPPVLTSGGKETWAPSGLCYAMGNLFFTGLRGQALYQVPLDPQKIKIGKLNMHFHRKYGRLRNAVCGKDGFLYLMTANTDGRGWAGADDDKIIRVKIRNLY</sequence>
<feature type="domain" description="Glucose/Sorbosone dehydrogenase" evidence="1">
    <location>
        <begin position="60"/>
        <end position="356"/>
    </location>
</feature>
<evidence type="ECO:0000259" key="1">
    <source>
        <dbReference type="Pfam" id="PF07995"/>
    </source>
</evidence>
<keyword evidence="3" id="KW-1185">Reference proteome</keyword>
<proteinExistence type="predicted"/>
<evidence type="ECO:0000313" key="3">
    <source>
        <dbReference type="Proteomes" id="UP000288012"/>
    </source>
</evidence>
<dbReference type="InterPro" id="IPR012938">
    <property type="entry name" value="Glc/Sorbosone_DH"/>
</dbReference>
<dbReference type="AlphaFoldDB" id="A0A3S0X3P8"/>
<dbReference type="Gene3D" id="2.120.10.30">
    <property type="entry name" value="TolB, C-terminal domain"/>
    <property type="match status" value="1"/>
</dbReference>
<dbReference type="Pfam" id="PF07995">
    <property type="entry name" value="GSDH"/>
    <property type="match status" value="1"/>
</dbReference>
<name>A0A3S0X3P8_9GAMM</name>
<dbReference type="PANTHER" id="PTHR19328:SF13">
    <property type="entry name" value="HIPL1 PROTEIN"/>
    <property type="match status" value="1"/>
</dbReference>
<dbReference type="InterPro" id="IPR011042">
    <property type="entry name" value="6-blade_b-propeller_TolB-like"/>
</dbReference>
<protein>
    <submittedName>
        <fullName evidence="2">PQQ-dependent sugar dehydrogenase</fullName>
    </submittedName>
</protein>
<dbReference type="RefSeq" id="WP_127111382.1">
    <property type="nucleotide sequence ID" value="NZ_RZGR01000023.1"/>
</dbReference>
<accession>A0A3S0X3P8</accession>
<comment type="caution">
    <text evidence="2">The sequence shown here is derived from an EMBL/GenBank/DDBJ whole genome shotgun (WGS) entry which is preliminary data.</text>
</comment>
<dbReference type="EMBL" id="RZGR01000023">
    <property type="protein sequence ID" value="RUQ85001.1"/>
    <property type="molecule type" value="Genomic_DNA"/>
</dbReference>
<gene>
    <name evidence="2" type="ORF">EKM59_08045</name>
</gene>
<reference evidence="2 3" key="1">
    <citation type="submission" date="2018-12" db="EMBL/GenBank/DDBJ databases">
        <title>Legionella sp,whole genome shotgun sequence.</title>
        <authorList>
            <person name="Wu H."/>
        </authorList>
    </citation>
    <scope>NUCLEOTIDE SEQUENCE [LARGE SCALE GENOMIC DNA]</scope>
    <source>
        <strain evidence="3">km714</strain>
    </source>
</reference>
<dbReference type="PANTHER" id="PTHR19328">
    <property type="entry name" value="HEDGEHOG-INTERACTING PROTEIN"/>
    <property type="match status" value="1"/>
</dbReference>
<organism evidence="2 3">
    <name type="scientific">Legionella septentrionalis</name>
    <dbReference type="NCBI Taxonomy" id="2498109"/>
    <lineage>
        <taxon>Bacteria</taxon>
        <taxon>Pseudomonadati</taxon>
        <taxon>Pseudomonadota</taxon>
        <taxon>Gammaproteobacteria</taxon>
        <taxon>Legionellales</taxon>
        <taxon>Legionellaceae</taxon>
        <taxon>Legionella</taxon>
    </lineage>
</organism>
<dbReference type="SUPFAM" id="SSF50952">
    <property type="entry name" value="Soluble quinoprotein glucose dehydrogenase"/>
    <property type="match status" value="1"/>
</dbReference>